<name>A0AA38M5A6_9CUCU</name>
<dbReference type="InterPro" id="IPR005312">
    <property type="entry name" value="DUF1759"/>
</dbReference>
<protein>
    <submittedName>
        <fullName evidence="2">Uncharacterized protein</fullName>
    </submittedName>
</protein>
<comment type="caution">
    <text evidence="2">The sequence shown here is derived from an EMBL/GenBank/DDBJ whole genome shotgun (WGS) entry which is preliminary data.</text>
</comment>
<gene>
    <name evidence="2" type="ORF">Zmor_026330</name>
</gene>
<sequence length="177" mass="20820">MTQEELKALINKTGLVNASLTRMKHFVDNFQPGNNVYQLKMRLPHIRKAFTEFDDNHRQTELLDNRVNQSKEREKFETKYYDLESAVLEIIETDLQNSANERNTSSPSSSNQKGSEVRLNQVRLPTLDLSVFSGSFLDWQAFSDTFMSLIHDNELYTNIKKFHYLRVPSRRVQNRFQ</sequence>
<dbReference type="Proteomes" id="UP001168821">
    <property type="component" value="Unassembled WGS sequence"/>
</dbReference>
<dbReference type="EMBL" id="JALNTZ010000008">
    <property type="protein sequence ID" value="KAJ3643629.1"/>
    <property type="molecule type" value="Genomic_DNA"/>
</dbReference>
<organism evidence="2 3">
    <name type="scientific">Zophobas morio</name>
    <dbReference type="NCBI Taxonomy" id="2755281"/>
    <lineage>
        <taxon>Eukaryota</taxon>
        <taxon>Metazoa</taxon>
        <taxon>Ecdysozoa</taxon>
        <taxon>Arthropoda</taxon>
        <taxon>Hexapoda</taxon>
        <taxon>Insecta</taxon>
        <taxon>Pterygota</taxon>
        <taxon>Neoptera</taxon>
        <taxon>Endopterygota</taxon>
        <taxon>Coleoptera</taxon>
        <taxon>Polyphaga</taxon>
        <taxon>Cucujiformia</taxon>
        <taxon>Tenebrionidae</taxon>
        <taxon>Zophobas</taxon>
    </lineage>
</organism>
<keyword evidence="3" id="KW-1185">Reference proteome</keyword>
<proteinExistence type="predicted"/>
<dbReference type="AlphaFoldDB" id="A0AA38M5A6"/>
<evidence type="ECO:0000313" key="2">
    <source>
        <dbReference type="EMBL" id="KAJ3643629.1"/>
    </source>
</evidence>
<accession>A0AA38M5A6</accession>
<dbReference type="Pfam" id="PF03564">
    <property type="entry name" value="DUF1759"/>
    <property type="match status" value="1"/>
</dbReference>
<evidence type="ECO:0000256" key="1">
    <source>
        <dbReference type="SAM" id="MobiDB-lite"/>
    </source>
</evidence>
<feature type="region of interest" description="Disordered" evidence="1">
    <location>
        <begin position="97"/>
        <end position="117"/>
    </location>
</feature>
<feature type="compositionally biased region" description="Polar residues" evidence="1">
    <location>
        <begin position="97"/>
        <end position="114"/>
    </location>
</feature>
<evidence type="ECO:0000313" key="3">
    <source>
        <dbReference type="Proteomes" id="UP001168821"/>
    </source>
</evidence>
<reference evidence="2" key="1">
    <citation type="journal article" date="2023" name="G3 (Bethesda)">
        <title>Whole genome assemblies of Zophobas morio and Tenebrio molitor.</title>
        <authorList>
            <person name="Kaur S."/>
            <person name="Stinson S.A."/>
            <person name="diCenzo G.C."/>
        </authorList>
    </citation>
    <scope>NUCLEOTIDE SEQUENCE</scope>
    <source>
        <strain evidence="2">QUZm001</strain>
    </source>
</reference>